<dbReference type="InterPro" id="IPR003961">
    <property type="entry name" value="FN3_dom"/>
</dbReference>
<reference evidence="2 3" key="1">
    <citation type="submission" date="2021-07" db="EMBL/GenBank/DDBJ databases">
        <authorList>
            <person name="Palmer J.M."/>
        </authorList>
    </citation>
    <scope>NUCLEOTIDE SEQUENCE [LARGE SCALE GENOMIC DNA]</scope>
    <source>
        <strain evidence="2 3">AT_MEX2019</strain>
        <tissue evidence="2">Muscle</tissue>
    </source>
</reference>
<keyword evidence="3" id="KW-1185">Reference proteome</keyword>
<organism evidence="2 3">
    <name type="scientific">Ataeniobius toweri</name>
    <dbReference type="NCBI Taxonomy" id="208326"/>
    <lineage>
        <taxon>Eukaryota</taxon>
        <taxon>Metazoa</taxon>
        <taxon>Chordata</taxon>
        <taxon>Craniata</taxon>
        <taxon>Vertebrata</taxon>
        <taxon>Euteleostomi</taxon>
        <taxon>Actinopterygii</taxon>
        <taxon>Neopterygii</taxon>
        <taxon>Teleostei</taxon>
        <taxon>Neoteleostei</taxon>
        <taxon>Acanthomorphata</taxon>
        <taxon>Ovalentaria</taxon>
        <taxon>Atherinomorphae</taxon>
        <taxon>Cyprinodontiformes</taxon>
        <taxon>Goodeidae</taxon>
        <taxon>Ataeniobius</taxon>
    </lineage>
</organism>
<dbReference type="EMBL" id="JAHUTI010086253">
    <property type="protein sequence ID" value="MED6259728.1"/>
    <property type="molecule type" value="Genomic_DNA"/>
</dbReference>
<evidence type="ECO:0000313" key="3">
    <source>
        <dbReference type="Proteomes" id="UP001345963"/>
    </source>
</evidence>
<dbReference type="Proteomes" id="UP001345963">
    <property type="component" value="Unassembled WGS sequence"/>
</dbReference>
<evidence type="ECO:0000313" key="2">
    <source>
        <dbReference type="EMBL" id="MED6259728.1"/>
    </source>
</evidence>
<name>A0ABU7CA11_9TELE</name>
<sequence>CLKLYLSLAVASPAAPEAPHISSVDYSQGVLFVRWTYGELFIDLSHSRMLHWQVVAVGKKGAEKSYSVDVTRNAMRASLPLPPGDIYNLTVTACTERSRNTSVPNIIKLGQT</sequence>
<dbReference type="SUPFAM" id="SSF49265">
    <property type="entry name" value="Fibronectin type III"/>
    <property type="match status" value="1"/>
</dbReference>
<feature type="domain" description="Fibronectin type-III" evidence="1">
    <location>
        <begin position="15"/>
        <end position="112"/>
    </location>
</feature>
<accession>A0ABU7CA11</accession>
<dbReference type="PANTHER" id="PTHR47028">
    <property type="entry name" value="RECEPTOR-TYPE TYROSINE-PROTEIN PHOSPHATASE O"/>
    <property type="match status" value="1"/>
</dbReference>
<evidence type="ECO:0000259" key="1">
    <source>
        <dbReference type="PROSITE" id="PS50853"/>
    </source>
</evidence>
<dbReference type="PANTHER" id="PTHR47028:SF1">
    <property type="entry name" value="RECEPTOR-TYPE TYROSINE-PROTEIN PHOSPHATASE O"/>
    <property type="match status" value="1"/>
</dbReference>
<protein>
    <recommendedName>
        <fullName evidence="1">Fibronectin type-III domain-containing protein</fullName>
    </recommendedName>
</protein>
<proteinExistence type="predicted"/>
<dbReference type="InterPro" id="IPR042996">
    <property type="entry name" value="PTPRO"/>
</dbReference>
<dbReference type="PROSITE" id="PS50853">
    <property type="entry name" value="FN3"/>
    <property type="match status" value="1"/>
</dbReference>
<feature type="non-terminal residue" evidence="2">
    <location>
        <position position="1"/>
    </location>
</feature>
<dbReference type="InterPro" id="IPR036116">
    <property type="entry name" value="FN3_sf"/>
</dbReference>
<gene>
    <name evidence="2" type="ORF">ATANTOWER_029339</name>
</gene>
<comment type="caution">
    <text evidence="2">The sequence shown here is derived from an EMBL/GenBank/DDBJ whole genome shotgun (WGS) entry which is preliminary data.</text>
</comment>